<dbReference type="SUPFAM" id="SSF48403">
    <property type="entry name" value="Ankyrin repeat"/>
    <property type="match status" value="1"/>
</dbReference>
<name>A0A812U080_9DINO</name>
<dbReference type="PROSITE" id="PS50297">
    <property type="entry name" value="ANK_REP_REGION"/>
    <property type="match status" value="2"/>
</dbReference>
<protein>
    <submittedName>
        <fullName evidence="4">AKR1 protein</fullName>
    </submittedName>
</protein>
<feature type="repeat" description="ANK" evidence="3">
    <location>
        <begin position="76"/>
        <end position="108"/>
    </location>
</feature>
<dbReference type="EMBL" id="CAJNJA010025764">
    <property type="protein sequence ID" value="CAE7549030.1"/>
    <property type="molecule type" value="Genomic_DNA"/>
</dbReference>
<dbReference type="InterPro" id="IPR036770">
    <property type="entry name" value="Ankyrin_rpt-contain_sf"/>
</dbReference>
<dbReference type="Gene3D" id="1.25.40.20">
    <property type="entry name" value="Ankyrin repeat-containing domain"/>
    <property type="match status" value="1"/>
</dbReference>
<reference evidence="4" key="1">
    <citation type="submission" date="2021-02" db="EMBL/GenBank/DDBJ databases">
        <authorList>
            <person name="Dougan E. K."/>
            <person name="Rhodes N."/>
            <person name="Thang M."/>
            <person name="Chan C."/>
        </authorList>
    </citation>
    <scope>NUCLEOTIDE SEQUENCE</scope>
</reference>
<dbReference type="Pfam" id="PF12796">
    <property type="entry name" value="Ank_2"/>
    <property type="match status" value="1"/>
</dbReference>
<dbReference type="PANTHER" id="PTHR24161">
    <property type="entry name" value="ANK_REP_REGION DOMAIN-CONTAINING PROTEIN-RELATED"/>
    <property type="match status" value="1"/>
</dbReference>
<feature type="repeat" description="ANK" evidence="3">
    <location>
        <begin position="7"/>
        <end position="39"/>
    </location>
</feature>
<dbReference type="Pfam" id="PF00023">
    <property type="entry name" value="Ank"/>
    <property type="match status" value="1"/>
</dbReference>
<evidence type="ECO:0000256" key="2">
    <source>
        <dbReference type="ARBA" id="ARBA00023043"/>
    </source>
</evidence>
<evidence type="ECO:0000313" key="4">
    <source>
        <dbReference type="EMBL" id="CAE7549030.1"/>
    </source>
</evidence>
<dbReference type="PROSITE" id="PS50088">
    <property type="entry name" value="ANK_REPEAT"/>
    <property type="match status" value="3"/>
</dbReference>
<feature type="non-terminal residue" evidence="4">
    <location>
        <position position="1"/>
    </location>
</feature>
<dbReference type="AlphaFoldDB" id="A0A812U080"/>
<proteinExistence type="predicted"/>
<keyword evidence="5" id="KW-1185">Reference proteome</keyword>
<evidence type="ECO:0000256" key="3">
    <source>
        <dbReference type="PROSITE-ProRule" id="PRU00023"/>
    </source>
</evidence>
<accession>A0A812U080</accession>
<feature type="non-terminal residue" evidence="4">
    <location>
        <position position="167"/>
    </location>
</feature>
<keyword evidence="1" id="KW-0677">Repeat</keyword>
<organism evidence="4 5">
    <name type="scientific">Symbiodinium necroappetens</name>
    <dbReference type="NCBI Taxonomy" id="1628268"/>
    <lineage>
        <taxon>Eukaryota</taxon>
        <taxon>Sar</taxon>
        <taxon>Alveolata</taxon>
        <taxon>Dinophyceae</taxon>
        <taxon>Suessiales</taxon>
        <taxon>Symbiodiniaceae</taxon>
        <taxon>Symbiodinium</taxon>
    </lineage>
</organism>
<dbReference type="SMART" id="SM00248">
    <property type="entry name" value="ANK"/>
    <property type="match status" value="4"/>
</dbReference>
<keyword evidence="2 3" id="KW-0040">ANK repeat</keyword>
<dbReference type="InterPro" id="IPR002110">
    <property type="entry name" value="Ankyrin_rpt"/>
</dbReference>
<dbReference type="OrthoDB" id="20872at2759"/>
<evidence type="ECO:0000313" key="5">
    <source>
        <dbReference type="Proteomes" id="UP000601435"/>
    </source>
</evidence>
<gene>
    <name evidence="4" type="primary">AKR1</name>
    <name evidence="4" type="ORF">SNEC2469_LOCUS15816</name>
</gene>
<evidence type="ECO:0000256" key="1">
    <source>
        <dbReference type="ARBA" id="ARBA00022737"/>
    </source>
</evidence>
<sequence>VDARSENLQTPLMWAATRGQLKVAKVLLEAKADPHAQDSVGASPFILAVQHSQIGVLLLLFALCKHSELFASKDCKGCGALHWAAYKGDEPSLQLLEYFSADFHAVDNEQMTLLHRAAQGHQDRIIPFLLERGVDPSAVDNQGRTCLEVAQQVSAKSATARRLARLL</sequence>
<comment type="caution">
    <text evidence="4">The sequence shown here is derived from an EMBL/GenBank/DDBJ whole genome shotgun (WGS) entry which is preliminary data.</text>
</comment>
<dbReference type="Proteomes" id="UP000601435">
    <property type="component" value="Unassembled WGS sequence"/>
</dbReference>
<dbReference type="PANTHER" id="PTHR24161:SF85">
    <property type="entry name" value="PALMITOYLTRANSFERASE HIP14"/>
    <property type="match status" value="1"/>
</dbReference>
<feature type="repeat" description="ANK" evidence="3">
    <location>
        <begin position="109"/>
        <end position="141"/>
    </location>
</feature>